<reference evidence="2 3" key="1">
    <citation type="submission" date="2013-02" db="EMBL/GenBank/DDBJ databases">
        <title>The Genome Sequence of Acinetobacter sp. ANC 3862.</title>
        <authorList>
            <consortium name="The Broad Institute Genome Sequencing Platform"/>
            <consortium name="The Broad Institute Genome Sequencing Center for Infectious Disease"/>
            <person name="Cerqueira G."/>
            <person name="Feldgarden M."/>
            <person name="Courvalin P."/>
            <person name="Perichon B."/>
            <person name="Grillot-Courvalin C."/>
            <person name="Clermont D."/>
            <person name="Rocha E."/>
            <person name="Yoon E.-J."/>
            <person name="Nemec A."/>
            <person name="Walker B."/>
            <person name="Young S.K."/>
            <person name="Zeng Q."/>
            <person name="Gargeya S."/>
            <person name="Fitzgerald M."/>
            <person name="Haas B."/>
            <person name="Abouelleil A."/>
            <person name="Alvarado L."/>
            <person name="Arachchi H.M."/>
            <person name="Berlin A.M."/>
            <person name="Chapman S.B."/>
            <person name="Dewar J."/>
            <person name="Goldberg J."/>
            <person name="Griggs A."/>
            <person name="Gujja S."/>
            <person name="Hansen M."/>
            <person name="Howarth C."/>
            <person name="Imamovic A."/>
            <person name="Larimer J."/>
            <person name="McCowan C."/>
            <person name="Murphy C."/>
            <person name="Neiman D."/>
            <person name="Pearson M."/>
            <person name="Priest M."/>
            <person name="Roberts A."/>
            <person name="Saif S."/>
            <person name="Shea T."/>
            <person name="Sisk P."/>
            <person name="Sykes S."/>
            <person name="Wortman J."/>
            <person name="Nusbaum C."/>
            <person name="Birren B."/>
        </authorList>
    </citation>
    <scope>NUCLEOTIDE SEQUENCE [LARGE SCALE GENOMIC DNA]</scope>
    <source>
        <strain evidence="2 3">ANC 3862</strain>
    </source>
</reference>
<dbReference type="InterPro" id="IPR004919">
    <property type="entry name" value="GmrSD_N"/>
</dbReference>
<dbReference type="Proteomes" id="UP000013248">
    <property type="component" value="Unassembled WGS sequence"/>
</dbReference>
<evidence type="ECO:0000313" key="2">
    <source>
        <dbReference type="EMBL" id="ENW98413.1"/>
    </source>
</evidence>
<dbReference type="eggNOG" id="COG1479">
    <property type="taxonomic scope" value="Bacteria"/>
</dbReference>
<dbReference type="AlphaFoldDB" id="N9LQB4"/>
<dbReference type="EMBL" id="APRP01000033">
    <property type="protein sequence ID" value="ENW98413.1"/>
    <property type="molecule type" value="Genomic_DNA"/>
</dbReference>
<accession>N9LQB4</accession>
<dbReference type="PATRIC" id="fig|1217705.3.peg.3270"/>
<dbReference type="HOGENOM" id="CLU_773541_0_0_6"/>
<dbReference type="PANTHER" id="PTHR39639">
    <property type="entry name" value="CHROMOSOME 16, WHOLE GENOME SHOTGUN SEQUENCE"/>
    <property type="match status" value="1"/>
</dbReference>
<organism evidence="2 3">
    <name type="scientific">Acinetobacter modestus</name>
    <dbReference type="NCBI Taxonomy" id="1776740"/>
    <lineage>
        <taxon>Bacteria</taxon>
        <taxon>Pseudomonadati</taxon>
        <taxon>Pseudomonadota</taxon>
        <taxon>Gammaproteobacteria</taxon>
        <taxon>Moraxellales</taxon>
        <taxon>Moraxellaceae</taxon>
        <taxon>Acinetobacter</taxon>
    </lineage>
</organism>
<comment type="caution">
    <text evidence="2">The sequence shown here is derived from an EMBL/GenBank/DDBJ whole genome shotgun (WGS) entry which is preliminary data.</text>
</comment>
<gene>
    <name evidence="2" type="ORF">F900_03370</name>
</gene>
<name>N9LQB4_9GAMM</name>
<feature type="domain" description="GmrSD restriction endonucleases N-terminal" evidence="1">
    <location>
        <begin position="20"/>
        <end position="169"/>
    </location>
</feature>
<evidence type="ECO:0000259" key="1">
    <source>
        <dbReference type="Pfam" id="PF03235"/>
    </source>
</evidence>
<dbReference type="STRING" id="1217705.F900_03370"/>
<evidence type="ECO:0000313" key="3">
    <source>
        <dbReference type="Proteomes" id="UP000013248"/>
    </source>
</evidence>
<protein>
    <recommendedName>
        <fullName evidence="1">GmrSD restriction endonucleases N-terminal domain-containing protein</fullName>
    </recommendedName>
</protein>
<sequence length="361" mass="42256">MSYIETSPMQHSTILRVYSDKDTLNVDPEYQRMGDVWSIYKKQLLIDSILNNYDIPKMYFHQLSREERNESGFSYSVIDGRQRLEAIWGFLDGNFRLSKDILYLDDPSIDLTEKTYEEIAISYPKIKIKFDSYVLPIINVVTDDVDLIEEMFSRLNEAVPLNSPEKRNAIGGALVKCIRELSNHEFFTQKVSFSNKRYQHYEVLARILLIESHLIFNEKLVDTKKEFLDKLAFSYKNEETKVTAMKEVIAQVLDKLSAIFVEKDSLLRSQGNIVVYYLLAKSDSEEPSQFTRIKLEAFLERVKENKDFASKALEEEYEKIDYELIQYSKLLVQGTNDIGNIRYRLKTLSKFMNIDPINLNN</sequence>
<dbReference type="PANTHER" id="PTHR39639:SF1">
    <property type="entry name" value="DUF262 DOMAIN-CONTAINING PROTEIN"/>
    <property type="match status" value="1"/>
</dbReference>
<dbReference type="Pfam" id="PF03235">
    <property type="entry name" value="GmrSD_N"/>
    <property type="match status" value="1"/>
</dbReference>
<dbReference type="RefSeq" id="WP_005219250.1">
    <property type="nucleotide sequence ID" value="NZ_KB850089.1"/>
</dbReference>
<proteinExistence type="predicted"/>